<dbReference type="GO" id="GO:0008171">
    <property type="term" value="F:O-methyltransferase activity"/>
    <property type="evidence" value="ECO:0007669"/>
    <property type="project" value="InterPro"/>
</dbReference>
<name>A0A1A9R9K6_EIKCO</name>
<keyword evidence="3" id="KW-0949">S-adenosyl-L-methionine</keyword>
<dbReference type="GO" id="GO:0032259">
    <property type="term" value="P:methylation"/>
    <property type="evidence" value="ECO:0007669"/>
    <property type="project" value="UniProtKB-KW"/>
</dbReference>
<evidence type="ECO:0000256" key="2">
    <source>
        <dbReference type="ARBA" id="ARBA00022679"/>
    </source>
</evidence>
<dbReference type="InterPro" id="IPR036390">
    <property type="entry name" value="WH_DNA-bd_sf"/>
</dbReference>
<comment type="caution">
    <text evidence="6">The sequence shown here is derived from an EMBL/GenBank/DDBJ whole genome shotgun (WGS) entry which is preliminary data.</text>
</comment>
<dbReference type="AlphaFoldDB" id="A0A1A9R9K6"/>
<dbReference type="InterPro" id="IPR016461">
    <property type="entry name" value="COMT-like"/>
</dbReference>
<gene>
    <name evidence="6" type="ORF">A7P85_08430</name>
</gene>
<evidence type="ECO:0000259" key="5">
    <source>
        <dbReference type="Pfam" id="PF21212"/>
    </source>
</evidence>
<dbReference type="InterPro" id="IPR049480">
    <property type="entry name" value="BVU_1015-like_N"/>
</dbReference>
<dbReference type="Proteomes" id="UP000078003">
    <property type="component" value="Unassembled WGS sequence"/>
</dbReference>
<keyword evidence="2 6" id="KW-0808">Transferase</keyword>
<evidence type="ECO:0000313" key="7">
    <source>
        <dbReference type="Proteomes" id="UP000078003"/>
    </source>
</evidence>
<dbReference type="EMBL" id="LXSF01000012">
    <property type="protein sequence ID" value="OAM15204.1"/>
    <property type="molecule type" value="Genomic_DNA"/>
</dbReference>
<dbReference type="Gene3D" id="3.40.50.150">
    <property type="entry name" value="Vaccinia Virus protein VP39"/>
    <property type="match status" value="1"/>
</dbReference>
<evidence type="ECO:0000256" key="3">
    <source>
        <dbReference type="ARBA" id="ARBA00022691"/>
    </source>
</evidence>
<sequence length="360" mass="40237">MNAKHTLERYSQEQYTAQEAQRLAQQIIFGPIAFQASRLMVKFGILERLNRAAEGQTLEEIAQEAKLSRYAAQVLLEASLSIGTVLCENERYRISKVGWFLIKDPMSPINMDFVHDVCYQAAFDLEAALLEGRPAGIKVFGNWPTVYEGLSSLPPRALEKWLAFDHFYSDQSFPAALKIVFSQPVRRLLDVGGNTGRWALQCVAYNPEVQVTIMDLPQQIQLMKEHTAGLPGADRIHGHPANLLDPATPFPEGFDAIWMSQFLDCFTEQQVTSILSRAAASMSENSTLYILEPLWDRQKYETAAYCLTQTSLYFTALANGNSKIFHSADLSRCIEAAGLQIAKIHDNLGLGHSLLCCKKA</sequence>
<organism evidence="6 7">
    <name type="scientific">Eikenella corrodens</name>
    <dbReference type="NCBI Taxonomy" id="539"/>
    <lineage>
        <taxon>Bacteria</taxon>
        <taxon>Pseudomonadati</taxon>
        <taxon>Pseudomonadota</taxon>
        <taxon>Betaproteobacteria</taxon>
        <taxon>Neisseriales</taxon>
        <taxon>Neisseriaceae</taxon>
        <taxon>Eikenella</taxon>
    </lineage>
</organism>
<reference evidence="7" key="1">
    <citation type="submission" date="2016-05" db="EMBL/GenBank/DDBJ databases">
        <title>Draft genome of Corynebacterium afermentans subsp. afermentans LCDC 88199T.</title>
        <authorList>
            <person name="Bernier A.-M."/>
            <person name="Bernard K."/>
        </authorList>
    </citation>
    <scope>NUCLEOTIDE SEQUENCE [LARGE SCALE GENOMIC DNA]</scope>
    <source>
        <strain evidence="7">NML01-0328</strain>
    </source>
</reference>
<feature type="domain" description="BVU-1015-like N-terminal dimerisation-like" evidence="5">
    <location>
        <begin position="21"/>
        <end position="92"/>
    </location>
</feature>
<dbReference type="SUPFAM" id="SSF46785">
    <property type="entry name" value="Winged helix' DNA-binding domain"/>
    <property type="match status" value="1"/>
</dbReference>
<dbReference type="Pfam" id="PF00891">
    <property type="entry name" value="Methyltransf_2"/>
    <property type="match status" value="1"/>
</dbReference>
<dbReference type="InterPro" id="IPR029063">
    <property type="entry name" value="SAM-dependent_MTases_sf"/>
</dbReference>
<proteinExistence type="predicted"/>
<dbReference type="Gene3D" id="1.10.10.10">
    <property type="entry name" value="Winged helix-like DNA-binding domain superfamily/Winged helix DNA-binding domain"/>
    <property type="match status" value="1"/>
</dbReference>
<dbReference type="Gene3D" id="1.20.58.1390">
    <property type="match status" value="1"/>
</dbReference>
<dbReference type="Pfam" id="PF21212">
    <property type="entry name" value="Dimerisation2-like_dom"/>
    <property type="match status" value="1"/>
</dbReference>
<evidence type="ECO:0000259" key="4">
    <source>
        <dbReference type="Pfam" id="PF00891"/>
    </source>
</evidence>
<dbReference type="PIRSF" id="PIRSF005739">
    <property type="entry name" value="O-mtase"/>
    <property type="match status" value="1"/>
</dbReference>
<dbReference type="SUPFAM" id="SSF53335">
    <property type="entry name" value="S-adenosyl-L-methionine-dependent methyltransferases"/>
    <property type="match status" value="1"/>
</dbReference>
<keyword evidence="1 6" id="KW-0489">Methyltransferase</keyword>
<dbReference type="InterPro" id="IPR001077">
    <property type="entry name" value="COMT_C"/>
</dbReference>
<dbReference type="CDD" id="cd02440">
    <property type="entry name" value="AdoMet_MTases"/>
    <property type="match status" value="1"/>
</dbReference>
<evidence type="ECO:0000313" key="6">
    <source>
        <dbReference type="EMBL" id="OAM15204.1"/>
    </source>
</evidence>
<dbReference type="RefSeq" id="WP_064104636.1">
    <property type="nucleotide sequence ID" value="NZ_CAJPRZ010000004.1"/>
</dbReference>
<dbReference type="PROSITE" id="PS51683">
    <property type="entry name" value="SAM_OMT_II"/>
    <property type="match status" value="1"/>
</dbReference>
<dbReference type="PANTHER" id="PTHR43712:SF2">
    <property type="entry name" value="O-METHYLTRANSFERASE CICE"/>
    <property type="match status" value="1"/>
</dbReference>
<accession>A0A1A9R9K6</accession>
<dbReference type="PANTHER" id="PTHR43712">
    <property type="entry name" value="PUTATIVE (AFU_ORTHOLOGUE AFUA_4G14580)-RELATED"/>
    <property type="match status" value="1"/>
</dbReference>
<feature type="domain" description="O-methyltransferase C-terminal" evidence="4">
    <location>
        <begin position="177"/>
        <end position="323"/>
    </location>
</feature>
<dbReference type="InterPro" id="IPR036388">
    <property type="entry name" value="WH-like_DNA-bd_sf"/>
</dbReference>
<protein>
    <submittedName>
        <fullName evidence="6">Methyltransferase</fullName>
    </submittedName>
</protein>
<evidence type="ECO:0000256" key="1">
    <source>
        <dbReference type="ARBA" id="ARBA00022603"/>
    </source>
</evidence>